<dbReference type="HAMAP" id="MF_03043">
    <property type="entry name" value="QTRT2"/>
    <property type="match status" value="1"/>
</dbReference>
<dbReference type="OrthoDB" id="27601at2759"/>
<keyword evidence="8" id="KW-1185">Reference proteome</keyword>
<name>A0A1I8NVM9_STOCA</name>
<evidence type="ECO:0000256" key="1">
    <source>
        <dbReference type="ARBA" id="ARBA00022490"/>
    </source>
</evidence>
<reference evidence="7" key="1">
    <citation type="submission" date="2020-05" db="UniProtKB">
        <authorList>
            <consortium name="EnsemblMetazoa"/>
        </authorList>
    </citation>
    <scope>IDENTIFICATION</scope>
    <source>
        <strain evidence="7">USDA</strain>
    </source>
</reference>
<comment type="subunit">
    <text evidence="5">Heterodimer of a catalytic subunit and an accessory subunit.</text>
</comment>
<evidence type="ECO:0000256" key="2">
    <source>
        <dbReference type="ARBA" id="ARBA00022694"/>
    </source>
</evidence>
<dbReference type="GO" id="GO:0008479">
    <property type="term" value="F:tRNA-guanosine(34) queuine transglycosylase activity"/>
    <property type="evidence" value="ECO:0007669"/>
    <property type="project" value="UniProtKB-UniRule"/>
</dbReference>
<dbReference type="KEGG" id="scac:106086112"/>
<comment type="similarity">
    <text evidence="5">Belongs to the queuine tRNA-ribosyltransferase family. QTRT2 subfamily.</text>
</comment>
<dbReference type="InterPro" id="IPR028592">
    <property type="entry name" value="QTRTD1"/>
</dbReference>
<comment type="cofactor">
    <cofactor evidence="5">
        <name>Zn(2+)</name>
        <dbReference type="ChEBI" id="CHEBI:29105"/>
    </cofactor>
    <text evidence="5">Binds 1 zinc ion per subunit.</text>
</comment>
<dbReference type="InterPro" id="IPR050852">
    <property type="entry name" value="Queuine_tRNA-ribosyltrfase"/>
</dbReference>
<dbReference type="VEuPathDB" id="VectorBase:SCAU002433"/>
<organism evidence="7 8">
    <name type="scientific">Stomoxys calcitrans</name>
    <name type="common">Stable fly</name>
    <name type="synonym">Conops calcitrans</name>
    <dbReference type="NCBI Taxonomy" id="35570"/>
    <lineage>
        <taxon>Eukaryota</taxon>
        <taxon>Metazoa</taxon>
        <taxon>Ecdysozoa</taxon>
        <taxon>Arthropoda</taxon>
        <taxon>Hexapoda</taxon>
        <taxon>Insecta</taxon>
        <taxon>Pterygota</taxon>
        <taxon>Neoptera</taxon>
        <taxon>Endopterygota</taxon>
        <taxon>Diptera</taxon>
        <taxon>Brachycera</taxon>
        <taxon>Muscomorpha</taxon>
        <taxon>Muscoidea</taxon>
        <taxon>Muscidae</taxon>
        <taxon>Stomoxys</taxon>
    </lineage>
</organism>
<dbReference type="PANTHER" id="PTHR46064">
    <property type="entry name" value="QUEUINE TRNA-RIBOSYLTRANSFERASE ACCESSORY SUBUNIT 2"/>
    <property type="match status" value="1"/>
</dbReference>
<feature type="binding site" evidence="5">
    <location>
        <position position="370"/>
    </location>
    <ligand>
        <name>Zn(2+)</name>
        <dbReference type="ChEBI" id="CHEBI:29105"/>
    </ligand>
</feature>
<feature type="binding site" evidence="5">
    <location>
        <position position="339"/>
    </location>
    <ligand>
        <name>Zn(2+)</name>
        <dbReference type="ChEBI" id="CHEBI:29105"/>
    </ligand>
</feature>
<dbReference type="PANTHER" id="PTHR46064:SF1">
    <property type="entry name" value="QUEUINE TRNA-RIBOSYLTRANSFERASE ACCESSORY SUBUNIT 2"/>
    <property type="match status" value="1"/>
</dbReference>
<dbReference type="Gene3D" id="3.20.20.105">
    <property type="entry name" value="Queuine tRNA-ribosyltransferase-like"/>
    <property type="match status" value="1"/>
</dbReference>
<keyword evidence="1 5" id="KW-0963">Cytoplasm</keyword>
<dbReference type="GO" id="GO:0005737">
    <property type="term" value="C:cytoplasm"/>
    <property type="evidence" value="ECO:0007669"/>
    <property type="project" value="UniProtKB-SubCell"/>
</dbReference>
<feature type="binding site" evidence="5">
    <location>
        <position position="344"/>
    </location>
    <ligand>
        <name>Zn(2+)</name>
        <dbReference type="ChEBI" id="CHEBI:29105"/>
    </ligand>
</feature>
<comment type="function">
    <text evidence="5">Non-catalytic subunit of the queuine tRNA-ribosyltransferase (TGT) that catalyzes the base-exchange of a guanine (G) residue with queuine (Q) at position 34 (anticodon wobble position) in tRNAs with GU(N) anticodons (tRNA-Asp, -Asn, -His and -Tyr), resulting in the hypermodified nucleoside queuosine (7-(((4,5-cis-dihydroxy-2-cyclopenten-1-yl)amino)methyl)-7-deazaguanosine).</text>
</comment>
<dbReference type="EnsemblMetazoa" id="SCAU002433-RA">
    <property type="protein sequence ID" value="SCAU002433-PA"/>
    <property type="gene ID" value="SCAU002433"/>
</dbReference>
<evidence type="ECO:0000313" key="8">
    <source>
        <dbReference type="Proteomes" id="UP000095300"/>
    </source>
</evidence>
<dbReference type="STRING" id="35570.A0A1I8NVM9"/>
<evidence type="ECO:0000313" key="7">
    <source>
        <dbReference type="EnsemblMetazoa" id="SCAU002433-PA"/>
    </source>
</evidence>
<feature type="binding site" evidence="5">
    <location>
        <position position="341"/>
    </location>
    <ligand>
        <name>Zn(2+)</name>
        <dbReference type="ChEBI" id="CHEBI:29105"/>
    </ligand>
</feature>
<dbReference type="SUPFAM" id="SSF51713">
    <property type="entry name" value="tRNA-guanine transglycosylase"/>
    <property type="match status" value="1"/>
</dbReference>
<dbReference type="InterPro" id="IPR036511">
    <property type="entry name" value="TGT-like_sf"/>
</dbReference>
<dbReference type="Pfam" id="PF01702">
    <property type="entry name" value="TGT"/>
    <property type="match status" value="1"/>
</dbReference>
<dbReference type="NCBIfam" id="TIGR00449">
    <property type="entry name" value="tgt_general"/>
    <property type="match status" value="1"/>
</dbReference>
<evidence type="ECO:0000259" key="6">
    <source>
        <dbReference type="Pfam" id="PF01702"/>
    </source>
</evidence>
<comment type="subcellular location">
    <subcellularLocation>
        <location evidence="5">Cytoplasm</location>
    </subcellularLocation>
</comment>
<feature type="domain" description="tRNA-guanine(15) transglycosylase-like" evidence="6">
    <location>
        <begin position="13"/>
        <end position="396"/>
    </location>
</feature>
<keyword evidence="3 5" id="KW-0479">Metal-binding</keyword>
<evidence type="ECO:0000256" key="5">
    <source>
        <dbReference type="HAMAP-Rule" id="MF_03043"/>
    </source>
</evidence>
<evidence type="ECO:0000256" key="3">
    <source>
        <dbReference type="ARBA" id="ARBA00022723"/>
    </source>
</evidence>
<sequence>MKFIVEHLSKNSGRLGQLVQQETGKQFKTPLLVQTTKGGSIPYLSREVFDSVTPECQVLQMSLATMDHMKEALGQYKGSGGGLSEYVGYKDYPTILTIRDPCELMPSGSNDKDMVPLFTRRGKETLTPQKYIELVETFKPDIYQGLSDADTNFDSAKKRIQKSVDRTESFMYFCYEQHKQSQMLSKSCLFTPIVGGYNTYNRSQSIKHAKEYGSGKYGGFIFEGFHNYGLTATEVTSEQLVPIMSHCLKELSEEKQQPLMLPGAFTPLVMLELIQLGVDIFDTSYAYCAAVNFKALSFSFKMNGDSVGDCEGGNVPETPFIDVTDECLKEDFRPLLKDCSCVACENHTRAYIHHLYKTSELLGPILLMIHNLHHLMEFFKSIHECISSDTLDNLIKLLRHQGGDKVVEYRIVANTKVISRAGLGKGFADSKS</sequence>
<keyword evidence="4 5" id="KW-0862">Zinc</keyword>
<keyword evidence="2 5" id="KW-0819">tRNA processing</keyword>
<dbReference type="GO" id="GO:0006400">
    <property type="term" value="P:tRNA modification"/>
    <property type="evidence" value="ECO:0007669"/>
    <property type="project" value="InterPro"/>
</dbReference>
<dbReference type="InterPro" id="IPR002616">
    <property type="entry name" value="tRNA_ribo_trans-like"/>
</dbReference>
<protein>
    <recommendedName>
        <fullName evidence="5">Queuine tRNA-ribosyltransferase accessory subunit 2</fullName>
    </recommendedName>
    <alternativeName>
        <fullName evidence="5">Queuine tRNA-ribosyltransferase domain-containing protein 1</fullName>
    </alternativeName>
</protein>
<dbReference type="AlphaFoldDB" id="A0A1I8NVM9"/>
<evidence type="ECO:0000256" key="4">
    <source>
        <dbReference type="ARBA" id="ARBA00022833"/>
    </source>
</evidence>
<dbReference type="Proteomes" id="UP000095300">
    <property type="component" value="Unassembled WGS sequence"/>
</dbReference>
<gene>
    <name evidence="7" type="primary">106086112</name>
</gene>
<proteinExistence type="inferred from homology"/>
<accession>A0A1I8NVM9</accession>
<dbReference type="GO" id="GO:0046872">
    <property type="term" value="F:metal ion binding"/>
    <property type="evidence" value="ECO:0007669"/>
    <property type="project" value="UniProtKB-KW"/>
</dbReference>